<dbReference type="SUPFAM" id="SSF52113">
    <property type="entry name" value="BRCT domain"/>
    <property type="match status" value="7"/>
</dbReference>
<protein>
    <recommendedName>
        <fullName evidence="8">BRCT domain-containing protein</fullName>
    </recommendedName>
</protein>
<dbReference type="Pfam" id="PF16589">
    <property type="entry name" value="BRCT_2"/>
    <property type="match status" value="1"/>
</dbReference>
<dbReference type="EMBL" id="JARAKH010000048">
    <property type="protein sequence ID" value="KAK8376842.1"/>
    <property type="molecule type" value="Genomic_DNA"/>
</dbReference>
<keyword evidence="10" id="KW-1185">Reference proteome</keyword>
<feature type="domain" description="BRCT" evidence="8">
    <location>
        <begin position="1759"/>
        <end position="1856"/>
    </location>
</feature>
<dbReference type="SMART" id="SM00292">
    <property type="entry name" value="BRCT"/>
    <property type="match status" value="7"/>
</dbReference>
<dbReference type="FunFam" id="3.40.50.10190:FF:000010">
    <property type="entry name" value="DNA topoisomerase II binding protein 1"/>
    <property type="match status" value="1"/>
</dbReference>
<dbReference type="InterPro" id="IPR049936">
    <property type="entry name" value="TopBP1_BRCT_8"/>
</dbReference>
<dbReference type="InterPro" id="IPR036420">
    <property type="entry name" value="BRCT_dom_sf"/>
</dbReference>
<feature type="region of interest" description="Disordered" evidence="7">
    <location>
        <begin position="2121"/>
        <end position="2246"/>
    </location>
</feature>
<feature type="domain" description="BRCT" evidence="8">
    <location>
        <begin position="2033"/>
        <end position="2124"/>
    </location>
</feature>
<dbReference type="GO" id="GO:0005977">
    <property type="term" value="P:glycogen metabolic process"/>
    <property type="evidence" value="ECO:0007669"/>
    <property type="project" value="UniProtKB-KW"/>
</dbReference>
<feature type="compositionally biased region" description="Basic and acidic residues" evidence="7">
    <location>
        <begin position="2214"/>
        <end position="2229"/>
    </location>
</feature>
<feature type="domain" description="BRCT" evidence="8">
    <location>
        <begin position="2322"/>
        <end position="2404"/>
    </location>
</feature>
<dbReference type="GO" id="GO:0005516">
    <property type="term" value="F:calmodulin binding"/>
    <property type="evidence" value="ECO:0007669"/>
    <property type="project" value="UniProtKB-KW"/>
</dbReference>
<dbReference type="CDD" id="cd17727">
    <property type="entry name" value="BRCT_TopBP1_rpt6"/>
    <property type="match status" value="1"/>
</dbReference>
<evidence type="ECO:0000256" key="3">
    <source>
        <dbReference type="ARBA" id="ARBA00022600"/>
    </source>
</evidence>
<dbReference type="Pfam" id="PF00533">
    <property type="entry name" value="BRCT"/>
    <property type="match status" value="3"/>
</dbReference>
<feature type="domain" description="BRCT" evidence="8">
    <location>
        <begin position="1247"/>
        <end position="1318"/>
    </location>
</feature>
<dbReference type="InterPro" id="IPR001357">
    <property type="entry name" value="BRCT_dom"/>
</dbReference>
<dbReference type="PANTHER" id="PTHR10749:SF8">
    <property type="entry name" value="PHOSPHORYLASE B KINASE REGULATORY SUBUNIT BETA"/>
    <property type="match status" value="1"/>
</dbReference>
<evidence type="ECO:0000256" key="1">
    <source>
        <dbReference type="ARBA" id="ARBA00005131"/>
    </source>
</evidence>
<evidence type="ECO:0000256" key="6">
    <source>
        <dbReference type="PIRSR" id="PIRSR608734-50"/>
    </source>
</evidence>
<evidence type="ECO:0000313" key="10">
    <source>
        <dbReference type="Proteomes" id="UP001487740"/>
    </source>
</evidence>
<dbReference type="InterPro" id="IPR011613">
    <property type="entry name" value="GH15-like"/>
</dbReference>
<dbReference type="InterPro" id="IPR045583">
    <property type="entry name" value="KPBA/B_C"/>
</dbReference>
<feature type="lipid moiety-binding region" description="S-farnesyl cysteine" evidence="6">
    <location>
        <position position="1133"/>
    </location>
</feature>
<dbReference type="PANTHER" id="PTHR10749">
    <property type="entry name" value="PHOSPHORYLASE B KINASE REGULATORY SUBUNIT"/>
    <property type="match status" value="1"/>
</dbReference>
<keyword evidence="4" id="KW-0112">Calmodulin-binding</keyword>
<dbReference type="Gene3D" id="3.40.50.10190">
    <property type="entry name" value="BRCT domain"/>
    <property type="match status" value="9"/>
</dbReference>
<comment type="PTM">
    <text evidence="6">Although the final Cys may be farnesylated, the terminal tripeptide is probably not removed, and the C-terminus is not methylated.</text>
</comment>
<reference evidence="9 10" key="1">
    <citation type="submission" date="2023-03" db="EMBL/GenBank/DDBJ databases">
        <title>High-quality genome of Scylla paramamosain provides insights in environmental adaptation.</title>
        <authorList>
            <person name="Zhang L."/>
        </authorList>
    </citation>
    <scope>NUCLEOTIDE SEQUENCE [LARGE SCALE GENOMIC DNA]</scope>
    <source>
        <strain evidence="9">LZ_2023a</strain>
        <tissue evidence="9">Muscle</tissue>
    </source>
</reference>
<dbReference type="Proteomes" id="UP001487740">
    <property type="component" value="Unassembled WGS sequence"/>
</dbReference>
<dbReference type="PROSITE" id="PS50172">
    <property type="entry name" value="BRCT"/>
    <property type="match status" value="7"/>
</dbReference>
<dbReference type="InterPro" id="IPR008734">
    <property type="entry name" value="PHK_A/B_su"/>
</dbReference>
<accession>A0AAW0SPZ3</accession>
<dbReference type="GO" id="GO:0005964">
    <property type="term" value="C:phosphorylase kinase complex"/>
    <property type="evidence" value="ECO:0007669"/>
    <property type="project" value="TreeGrafter"/>
</dbReference>
<feature type="domain" description="BRCT" evidence="8">
    <location>
        <begin position="1510"/>
        <end position="1600"/>
    </location>
</feature>
<sequence>MDPASSDSPDERKDGVCSGLDLSSPLYPSLTCTTCLTCLLPASPAMTTLHVPTYNQTRERQRSASGCTDTDADVHLRVICYDETVRKLDHYYGIVKRQLLQNQSISLGIFPSTSQDHRVGDVRTSIYCAASIWSLFQAYRRIDDDRGKAYELGQSCVKCMRGILTCWMRQCEHVESFKKGQNPKFALHAKFHLLTGEEVISSEEYGHLQIDIVSLYLLFLVQMITSGLQIIYTMDEVTFVQNLVYYVERAYRTPDFGMWERGSKYNNGTPELHASSIGLAKAALEAINGCNLFGEKGASWSVIFVDIDAHNRNRSIFETLLPRESSSKNVDVSLLCAISFPAFATHDQMLYSKTRNQIVSLLEGKHGFKRFHRDGYGTVLEDNKRRYYHIAETKVFEKIECEWPLFFLFMIIEGMFKGNEEQVEQYKNKLKPLVKRDKWGDPVVPKYYYVHRDQVNLERSEPGSQGRQPSSEGNPRNLFLWGQSVWIIASLLMDGLLHINELDIIRRHLPSYNRPRKGGRYSAFQSKKNRGTASDLVVQVVLIAESMRLQAMMATYGIQTQTPHEVEPVQIWPPRELVKVYQNLGVSEKLGLQGRPTRPIGALGTSKIYRVCGQTVLCYPLVFEVSDFYLSHDMALLIDDIKSELHFVGKYWRLSGRPTVCVLIREEHMRDIHFRELLDLLAQLKTGYCDGLKVRTGRLQNLISSSCIEHLDFMSALDIDSGHQASLTDVPRAITYSEDSMSFKDMELQPTHEVINVLRSVSTLHGQTQLLGILLRREGPDFQIDGHPVGERVLALLSQASSLRYWRTVRECTALLSKEVESISPYITTVLVSGKQLTVGYGKDEVLLDRPVQPGGIHDLFYNASLQTHNVVQAVLQQEVVLYCGKLIATHTHLFNGILNIRVGWVIKAMTYYLHDVCHSKETVEGLAPSEVRRLLVKVLSLDEWAQQENQAKWGSSMTTALHRRREVRLTPQQIRVIDGCLGRTPKRFYEKVFNILRKTPLGVRLCDQLLPQHPTISEMSSGELNFALTVQSLLNHIQHPEYRQIVVELFSVVATILERNPELKFLHVLNLDQIFKDAFKMFLKDHGREWTDDASTFYNASHVVVSSYLARAVVNFMLTGDMRSEIEEGLTCKVITNEVPGGVMEASICSQDKKVNLYFVRPAEGTSSPCLLAAYQACERFQSKWISADKCLQLRPTKQDVFVCDPFEGKAFVHLTSGFKCVTVGPRCILSCLHRTEPIPQLPSPIHNTAMRGLVITTTGFVKAKKEELKTLVERMAGIYSADYHLGVTHLVANEVGSKKYQVAVDQEIPIMTGEWVSAVWQAVAKDHTQHILATDERFLSHTCPVLYGMVVCVSQLDRATKLALKGIIEENGGTYAAMLEMSKTSVLIVSAPEGEKYSFACKWRIKCLTPDWIYDSVQRGHALTMEGYEVKKQKLSTPVNSQANTTLPPEVSQCSAINGESALLRTSVDETATDMNETVSRERKQTLSKEVNLGLEAVENLDLQEAQRAGLFLDGCKIFLSGFTNTHLEKLRRVLNFGGATRFNQLSEAVSHMVVGKPMEEHLSLVRGWSTRPHLVYARWITESIKQRRPADEAHFTHPLEEEEAVVEEVRHSQHSTTSHNSIAATHCNSEVPLEEDEVLRQYLKPGQTSSATSTPSAALTDSQDQRVARIFLNKTFTVSGYTQELEETLTEMVEDTGGQVVPLSHPSHVHYSLVTSEGRCHPKTEEVVSHYFLEDCVNAKRLLPVEYYHVPLILSGDTYPLKECCITISTYAKNERLFLENLATLLGARSQNMFAKKPNPSKGIVSSTHLVCPMPTGNKYQAAKKWGVPSVTADWLIECSRVARKVPEADFAVDQTDHPKLARKNIFRDHLAATLERRQVEDGRESPSLGTRRNNRSGSLTPSPDGLQQAHTVAEINTVPRLSHNHTEESFEVSMPAPKPGQPKLSSNTRTKTREIGDSFSTSALHADPTETPGREFYKKFYEDIKETMKKYKRKTPLHLQEGRPKISSTQESQEMNTQSRKEETEEMKEGDGPLKGLVVCPSRKLMDKWKEMSQVVTELGGQFLHSYGPEVTHFLFQGRSNDLNREFRRAKQDGKIVVAPDWLWMCQEKGTRVDEELFPHTHNPNMSLPLVGGMRSPKSKNSLKRKYPEEGEETEEESLQQQETESSEENKPESESDQEKEKLSKQLEEIGALAQVSGKKTGVGRGRIKPPGEWRRPAAARHVDIETQPMSGEEPESQGTAITWEDPVEREARLHLRNQLSGSTEDLMEQNQDQQECAEEEAKEEEKVRQERDEEEAPSACNEPLDSMDKPSSTLRPVFVLVGMSEEKRHHYSKMVEELGATITLGPTFNPEITHLVAETLSRSERTLAAIASGKWVLHDSYLDHCFQAGHLLQEELYAWGNPAAQYLPPLQPENTRAQLAKAAWRWRCAINRSDGHPSQQPFQHMVALVHSSKDRVGAFTRMIKAGGGEVVTARPPYRDLQGITHFFVEMDKTTEKVDIEAFRGKGNPMPQAHLHQ</sequence>
<evidence type="ECO:0000256" key="5">
    <source>
        <dbReference type="ARBA" id="ARBA00023277"/>
    </source>
</evidence>
<feature type="compositionally biased region" description="Basic and acidic residues" evidence="7">
    <location>
        <begin position="2023"/>
        <end position="2036"/>
    </location>
</feature>
<feature type="domain" description="BRCT" evidence="8">
    <location>
        <begin position="1669"/>
        <end position="1753"/>
    </location>
</feature>
<dbReference type="Pfam" id="PF12738">
    <property type="entry name" value="PTCB-BRCT"/>
    <property type="match status" value="3"/>
</dbReference>
<evidence type="ECO:0000256" key="4">
    <source>
        <dbReference type="ARBA" id="ARBA00022860"/>
    </source>
</evidence>
<organism evidence="9 10">
    <name type="scientific">Scylla paramamosain</name>
    <name type="common">Mud crab</name>
    <dbReference type="NCBI Taxonomy" id="85552"/>
    <lineage>
        <taxon>Eukaryota</taxon>
        <taxon>Metazoa</taxon>
        <taxon>Ecdysozoa</taxon>
        <taxon>Arthropoda</taxon>
        <taxon>Crustacea</taxon>
        <taxon>Multicrustacea</taxon>
        <taxon>Malacostraca</taxon>
        <taxon>Eumalacostraca</taxon>
        <taxon>Eucarida</taxon>
        <taxon>Decapoda</taxon>
        <taxon>Pleocyemata</taxon>
        <taxon>Brachyura</taxon>
        <taxon>Eubrachyura</taxon>
        <taxon>Portunoidea</taxon>
        <taxon>Portunidae</taxon>
        <taxon>Portuninae</taxon>
        <taxon>Scylla</taxon>
    </lineage>
</organism>
<dbReference type="SUPFAM" id="SSF48208">
    <property type="entry name" value="Six-hairpin glycosidases"/>
    <property type="match status" value="1"/>
</dbReference>
<dbReference type="InterPro" id="IPR049542">
    <property type="entry name" value="TopBP1-like_BRCT0"/>
</dbReference>
<keyword evidence="3" id="KW-0321">Glycogen metabolism</keyword>
<evidence type="ECO:0000313" key="9">
    <source>
        <dbReference type="EMBL" id="KAK8376842.1"/>
    </source>
</evidence>
<feature type="compositionally biased region" description="Basic and acidic residues" evidence="7">
    <location>
        <begin position="2172"/>
        <end position="2192"/>
    </location>
</feature>
<feature type="region of interest" description="Disordered" evidence="7">
    <location>
        <begin position="2263"/>
        <end position="2313"/>
    </location>
</feature>
<dbReference type="InterPro" id="IPR059215">
    <property type="entry name" value="BRCT2_TopBP1-like"/>
</dbReference>
<dbReference type="Pfam" id="PF19292">
    <property type="entry name" value="KPBB_C"/>
    <property type="match status" value="1"/>
</dbReference>
<dbReference type="Pfam" id="PF00723">
    <property type="entry name" value="Glyco_hydro_15"/>
    <property type="match status" value="1"/>
</dbReference>
<feature type="compositionally biased region" description="Polar residues" evidence="7">
    <location>
        <begin position="2010"/>
        <end position="2022"/>
    </location>
</feature>
<keyword evidence="5" id="KW-0119">Carbohydrate metabolism</keyword>
<dbReference type="FunFam" id="3.40.50.10190:FF:000018">
    <property type="entry name" value="DNA topoisomerase 2-binding protein 1"/>
    <property type="match status" value="1"/>
</dbReference>
<name>A0AAW0SPZ3_SCYPA</name>
<dbReference type="CDD" id="cd17731">
    <property type="entry name" value="BRCT_TopBP1_rpt2_like"/>
    <property type="match status" value="1"/>
</dbReference>
<evidence type="ECO:0000259" key="8">
    <source>
        <dbReference type="PROSITE" id="PS50172"/>
    </source>
</evidence>
<proteinExistence type="inferred from homology"/>
<dbReference type="InterPro" id="IPR008928">
    <property type="entry name" value="6-hairpin_glycosidase_sf"/>
</dbReference>
<feature type="compositionally biased region" description="Polar residues" evidence="7">
    <location>
        <begin position="1891"/>
        <end position="1905"/>
    </location>
</feature>
<dbReference type="CDD" id="cd17718">
    <property type="entry name" value="BRCT_TopBP1_rpt3"/>
    <property type="match status" value="1"/>
</dbReference>
<feature type="domain" description="BRCT" evidence="8">
    <location>
        <begin position="1343"/>
        <end position="1432"/>
    </location>
</feature>
<feature type="region of interest" description="Disordered" evidence="7">
    <location>
        <begin position="1996"/>
        <end position="2039"/>
    </location>
</feature>
<dbReference type="CDD" id="cd17738">
    <property type="entry name" value="BRCT_TopBP1_rpt7"/>
    <property type="match status" value="1"/>
</dbReference>
<dbReference type="Pfam" id="PF21298">
    <property type="entry name" value="TopBP1_BRCT0"/>
    <property type="match status" value="1"/>
</dbReference>
<comment type="caution">
    <text evidence="9">The sequence shown here is derived from an EMBL/GenBank/DDBJ whole genome shotgun (WGS) entry which is preliminary data.</text>
</comment>
<feature type="region of interest" description="Disordered" evidence="7">
    <location>
        <begin position="1880"/>
        <end position="1953"/>
    </location>
</feature>
<evidence type="ECO:0000256" key="7">
    <source>
        <dbReference type="SAM" id="MobiDB-lite"/>
    </source>
</evidence>
<comment type="similarity">
    <text evidence="2">Belongs to the phosphorylase b kinase regulatory chain family.</text>
</comment>
<evidence type="ECO:0000256" key="2">
    <source>
        <dbReference type="ARBA" id="ARBA00007128"/>
    </source>
</evidence>
<gene>
    <name evidence="9" type="ORF">O3P69_010045</name>
</gene>
<keyword evidence="6" id="KW-0636">Prenylation</keyword>
<comment type="pathway">
    <text evidence="1">Glycan biosynthesis; glycogen metabolism.</text>
</comment>
<dbReference type="CDD" id="cd17728">
    <property type="entry name" value="BRCT_TopBP1_rpt8"/>
    <property type="match status" value="1"/>
</dbReference>
<keyword evidence="6" id="KW-0449">Lipoprotein</keyword>